<dbReference type="Pfam" id="PF10114">
    <property type="entry name" value="PocR"/>
    <property type="match status" value="1"/>
</dbReference>
<dbReference type="InterPro" id="IPR050640">
    <property type="entry name" value="Bact_2-comp_sensor_kinase"/>
</dbReference>
<reference evidence="5 6" key="1">
    <citation type="submission" date="2021-06" db="EMBL/GenBank/DDBJ databases">
        <authorList>
            <person name="Sun Q."/>
            <person name="Li D."/>
        </authorList>
    </citation>
    <scope>NUCLEOTIDE SEQUENCE [LARGE SCALE GENOMIC DNA]</scope>
    <source>
        <strain evidence="5 6">N19</strain>
    </source>
</reference>
<dbReference type="EMBL" id="JAHLOQ010000002">
    <property type="protein sequence ID" value="MBU5335076.1"/>
    <property type="molecule type" value="Genomic_DNA"/>
</dbReference>
<dbReference type="InterPro" id="IPR018771">
    <property type="entry name" value="PocR_dom"/>
</dbReference>
<proteinExistence type="predicted"/>
<dbReference type="RefSeq" id="WP_216568239.1">
    <property type="nucleotide sequence ID" value="NZ_JAHLOQ010000002.1"/>
</dbReference>
<dbReference type="PANTHER" id="PTHR34220">
    <property type="entry name" value="SENSOR HISTIDINE KINASE YPDA"/>
    <property type="match status" value="1"/>
</dbReference>
<evidence type="ECO:0000259" key="3">
    <source>
        <dbReference type="Pfam" id="PF06580"/>
    </source>
</evidence>
<keyword evidence="1" id="KW-0175">Coiled coil</keyword>
<dbReference type="InterPro" id="IPR010559">
    <property type="entry name" value="Sig_transdc_His_kin_internal"/>
</dbReference>
<sequence>MVTDMKLEELIDINVLQEVQDIFAKSTGVAAVTVDYEGKPVTNPSNFTDFCTELRKNPKWREKCYKCDAYGGIQSLINREPHIYKCHAGLYDFSVPIVIDNNYVGAILGGQAKLIDEDECDEKTGAFGKLSKWSGEKLTKCYNSIGQKKFEDVESAAYLIYKISTYMVEHKFVNMVKKELLDTQMKLTEEESKRRNLEKVLKESELKALQYQVNPHFMFNALNTIQNLAYLEDAPKTQDIIHSFSDLIKYSLRNEDTKTTYVYDEINYIKSYMNIQKARFGDKINYSIDIDKKYYDLKCPFMILQPILENFVKYVVERSVDTAEINIKGYESGNDFVLEIMDNGEGISTEKIRRILEGYDYKNKGQSTGLYNINQRLVDLYGKEYGLQMYSANFKATGLITSIKIPMVEVKNNV</sequence>
<dbReference type="InterPro" id="IPR003594">
    <property type="entry name" value="HATPase_dom"/>
</dbReference>
<feature type="domain" description="Histidine kinase/HSP90-like ATPase" evidence="2">
    <location>
        <begin position="303"/>
        <end position="384"/>
    </location>
</feature>
<feature type="domain" description="PocR" evidence="4">
    <location>
        <begin position="9"/>
        <end position="170"/>
    </location>
</feature>
<gene>
    <name evidence="5" type="ORF">KQI20_01365</name>
</gene>
<feature type="coiled-coil region" evidence="1">
    <location>
        <begin position="187"/>
        <end position="214"/>
    </location>
</feature>
<dbReference type="Pfam" id="PF02518">
    <property type="entry name" value="HATPase_c"/>
    <property type="match status" value="1"/>
</dbReference>
<evidence type="ECO:0000313" key="6">
    <source>
        <dbReference type="Proteomes" id="UP001196301"/>
    </source>
</evidence>
<comment type="caution">
    <text evidence="5">The sequence shown here is derived from an EMBL/GenBank/DDBJ whole genome shotgun (WGS) entry which is preliminary data.</text>
</comment>
<dbReference type="PANTHER" id="PTHR34220:SF7">
    <property type="entry name" value="SENSOR HISTIDINE KINASE YPDA"/>
    <property type="match status" value="1"/>
</dbReference>
<keyword evidence="6" id="KW-1185">Reference proteome</keyword>
<name>A0ABS6DTB0_9FIRM</name>
<evidence type="ECO:0000259" key="4">
    <source>
        <dbReference type="Pfam" id="PF10114"/>
    </source>
</evidence>
<dbReference type="Proteomes" id="UP001196301">
    <property type="component" value="Unassembled WGS sequence"/>
</dbReference>
<organism evidence="5 6">
    <name type="scientific">Intestinibacter bartlettii</name>
    <dbReference type="NCBI Taxonomy" id="261299"/>
    <lineage>
        <taxon>Bacteria</taxon>
        <taxon>Bacillati</taxon>
        <taxon>Bacillota</taxon>
        <taxon>Clostridia</taxon>
        <taxon>Peptostreptococcales</taxon>
        <taxon>Peptostreptococcaceae</taxon>
        <taxon>Intestinibacter</taxon>
    </lineage>
</organism>
<protein>
    <submittedName>
        <fullName evidence="5">PocR ligand-binding domain-containing protein</fullName>
    </submittedName>
</protein>
<evidence type="ECO:0000256" key="1">
    <source>
        <dbReference type="SAM" id="Coils"/>
    </source>
</evidence>
<accession>A0ABS6DTB0</accession>
<evidence type="ECO:0000259" key="2">
    <source>
        <dbReference type="Pfam" id="PF02518"/>
    </source>
</evidence>
<evidence type="ECO:0000313" key="5">
    <source>
        <dbReference type="EMBL" id="MBU5335076.1"/>
    </source>
</evidence>
<feature type="domain" description="Signal transduction histidine kinase internal region" evidence="3">
    <location>
        <begin position="204"/>
        <end position="284"/>
    </location>
</feature>
<dbReference type="Pfam" id="PF06580">
    <property type="entry name" value="His_kinase"/>
    <property type="match status" value="1"/>
</dbReference>